<dbReference type="Proteomes" id="UP000603715">
    <property type="component" value="Unassembled WGS sequence"/>
</dbReference>
<evidence type="ECO:0000313" key="1">
    <source>
        <dbReference type="EMBL" id="MBD3903528.1"/>
    </source>
</evidence>
<dbReference type="EMBL" id="JAJJML010000001">
    <property type="protein sequence ID" value="MCC9034600.1"/>
    <property type="molecule type" value="Genomic_DNA"/>
</dbReference>
<evidence type="ECO:0000313" key="2">
    <source>
        <dbReference type="EMBL" id="MCC9034600.1"/>
    </source>
</evidence>
<reference evidence="1" key="3">
    <citation type="submission" date="2024-05" db="EMBL/GenBank/DDBJ databases">
        <title>Description of novel Chryseobacterium sp. strain C-2.</title>
        <authorList>
            <person name="Saticioglu I.B."/>
        </authorList>
    </citation>
    <scope>NUCLEOTIDE SEQUENCE</scope>
    <source>
        <strain evidence="1">C-2</strain>
    </source>
</reference>
<proteinExistence type="predicted"/>
<keyword evidence="3" id="KW-1185">Reference proteome</keyword>
<comment type="caution">
    <text evidence="2">The sequence shown here is derived from an EMBL/GenBank/DDBJ whole genome shotgun (WGS) entry which is preliminary data.</text>
</comment>
<sequence>MKLSFYEVYIKAYLQNRIDPTAQMVGRIPDQRDSEGSFRTGEQIIREIRKEMLDKIGKDNNIIEIDVLKNDGKLKK</sequence>
<gene>
    <name evidence="1" type="ORF">IEW27_02810</name>
    <name evidence="2" type="ORF">LNP80_10105</name>
</gene>
<dbReference type="RefSeq" id="WP_191178166.1">
    <property type="nucleotide sequence ID" value="NZ_JACXXP010000002.1"/>
</dbReference>
<evidence type="ECO:0000313" key="4">
    <source>
        <dbReference type="Proteomes" id="UP001107960"/>
    </source>
</evidence>
<evidence type="ECO:0000313" key="3">
    <source>
        <dbReference type="Proteomes" id="UP000603715"/>
    </source>
</evidence>
<reference evidence="3" key="2">
    <citation type="submission" date="2023-07" db="EMBL/GenBank/DDBJ databases">
        <title>Description of novel Chryseobacterium sp. strain C-2.</title>
        <authorList>
            <person name="Saticioglu I.B."/>
        </authorList>
    </citation>
    <scope>NUCLEOTIDE SEQUENCE [LARGE SCALE GENOMIC DNA]</scope>
    <source>
        <strain evidence="3">C-2</strain>
    </source>
</reference>
<dbReference type="Proteomes" id="UP001107960">
    <property type="component" value="Unassembled WGS sequence"/>
</dbReference>
<reference evidence="2" key="1">
    <citation type="submission" date="2021-11" db="EMBL/GenBank/DDBJ databases">
        <title>Description of novel Chryseobacterium species.</title>
        <authorList>
            <person name="Saticioglu I.B."/>
            <person name="Ay H."/>
            <person name="Altun S."/>
            <person name="Duman M."/>
        </authorList>
    </citation>
    <scope>NUCLEOTIDE SEQUENCE</scope>
    <source>
        <strain evidence="2">C-39</strain>
    </source>
</reference>
<protein>
    <submittedName>
        <fullName evidence="2">Uncharacterized protein</fullName>
    </submittedName>
</protein>
<dbReference type="EMBL" id="JACXXP010000002">
    <property type="protein sequence ID" value="MBD3903528.1"/>
    <property type="molecule type" value="Genomic_DNA"/>
</dbReference>
<name>A0A9Q3YVE8_9FLAO</name>
<organism evidence="2 4">
    <name type="scientific">Chryseobacterium muglaense</name>
    <dbReference type="NCBI Taxonomy" id="2893752"/>
    <lineage>
        <taxon>Bacteria</taxon>
        <taxon>Pseudomonadati</taxon>
        <taxon>Bacteroidota</taxon>
        <taxon>Flavobacteriia</taxon>
        <taxon>Flavobacteriales</taxon>
        <taxon>Weeksellaceae</taxon>
        <taxon>Chryseobacterium group</taxon>
        <taxon>Chryseobacterium</taxon>
    </lineage>
</organism>
<dbReference type="AlphaFoldDB" id="A0A9Q3YVE8"/>
<accession>A0A9Q3YVE8</accession>